<gene>
    <name evidence="1" type="ORF">PHAVU_006G054400g</name>
</gene>
<evidence type="ECO:0000313" key="2">
    <source>
        <dbReference type="Proteomes" id="UP000000226"/>
    </source>
</evidence>
<dbReference type="Gramene" id="ESW18601">
    <property type="protein sequence ID" value="ESW18601"/>
    <property type="gene ID" value="PHAVU_006G054400g"/>
</dbReference>
<name>V7BPU3_PHAVU</name>
<dbReference type="AlphaFoldDB" id="V7BPU3"/>
<accession>V7BPU3</accession>
<sequence>MLGEIFNFVINKLERGNLVLKNSMQAISPMWVILKVMESVEKVFTNASKCVYVGRFTNHSCSSNLRVKDVMYDHNDKNLPYKLFGKLINSSSNSCYWGTPKGNGQIYI</sequence>
<dbReference type="Gene3D" id="2.170.270.10">
    <property type="entry name" value="SET domain"/>
    <property type="match status" value="1"/>
</dbReference>
<reference evidence="2" key="1">
    <citation type="journal article" date="2014" name="Nat. Genet.">
        <title>A reference genome for common bean and genome-wide analysis of dual domestications.</title>
        <authorList>
            <person name="Schmutz J."/>
            <person name="McClean P.E."/>
            <person name="Mamidi S."/>
            <person name="Wu G.A."/>
            <person name="Cannon S.B."/>
            <person name="Grimwood J."/>
            <person name="Jenkins J."/>
            <person name="Shu S."/>
            <person name="Song Q."/>
            <person name="Chavarro C."/>
            <person name="Torres-Torres M."/>
            <person name="Geffroy V."/>
            <person name="Moghaddam S.M."/>
            <person name="Gao D."/>
            <person name="Abernathy B."/>
            <person name="Barry K."/>
            <person name="Blair M."/>
            <person name="Brick M.A."/>
            <person name="Chovatia M."/>
            <person name="Gepts P."/>
            <person name="Goodstein D.M."/>
            <person name="Gonzales M."/>
            <person name="Hellsten U."/>
            <person name="Hyten D.L."/>
            <person name="Jia G."/>
            <person name="Kelly J.D."/>
            <person name="Kudrna D."/>
            <person name="Lee R."/>
            <person name="Richard M.M."/>
            <person name="Miklas P.N."/>
            <person name="Osorno J.M."/>
            <person name="Rodrigues J."/>
            <person name="Thareau V."/>
            <person name="Urrea C.A."/>
            <person name="Wang M."/>
            <person name="Yu Y."/>
            <person name="Zhang M."/>
            <person name="Wing R.A."/>
            <person name="Cregan P.B."/>
            <person name="Rokhsar D.S."/>
            <person name="Jackson S.A."/>
        </authorList>
    </citation>
    <scope>NUCLEOTIDE SEQUENCE [LARGE SCALE GENOMIC DNA]</scope>
    <source>
        <strain evidence="2">cv. G19833</strain>
    </source>
</reference>
<keyword evidence="2" id="KW-1185">Reference proteome</keyword>
<dbReference type="STRING" id="3885.V7BPU3"/>
<dbReference type="EMBL" id="CM002293">
    <property type="protein sequence ID" value="ESW18601.1"/>
    <property type="molecule type" value="Genomic_DNA"/>
</dbReference>
<dbReference type="Proteomes" id="UP000000226">
    <property type="component" value="Chromosome 6"/>
</dbReference>
<dbReference type="InterPro" id="IPR046341">
    <property type="entry name" value="SET_dom_sf"/>
</dbReference>
<organism evidence="1 2">
    <name type="scientific">Phaseolus vulgaris</name>
    <name type="common">Kidney bean</name>
    <name type="synonym">French bean</name>
    <dbReference type="NCBI Taxonomy" id="3885"/>
    <lineage>
        <taxon>Eukaryota</taxon>
        <taxon>Viridiplantae</taxon>
        <taxon>Streptophyta</taxon>
        <taxon>Embryophyta</taxon>
        <taxon>Tracheophyta</taxon>
        <taxon>Spermatophyta</taxon>
        <taxon>Magnoliopsida</taxon>
        <taxon>eudicotyledons</taxon>
        <taxon>Gunneridae</taxon>
        <taxon>Pentapetalae</taxon>
        <taxon>rosids</taxon>
        <taxon>fabids</taxon>
        <taxon>Fabales</taxon>
        <taxon>Fabaceae</taxon>
        <taxon>Papilionoideae</taxon>
        <taxon>50 kb inversion clade</taxon>
        <taxon>NPAAA clade</taxon>
        <taxon>indigoferoid/millettioid clade</taxon>
        <taxon>Phaseoleae</taxon>
        <taxon>Phaseolus</taxon>
    </lineage>
</organism>
<proteinExistence type="predicted"/>
<dbReference type="SUPFAM" id="SSF82199">
    <property type="entry name" value="SET domain"/>
    <property type="match status" value="1"/>
</dbReference>
<dbReference type="OrthoDB" id="308383at2759"/>
<evidence type="ECO:0008006" key="3">
    <source>
        <dbReference type="Google" id="ProtNLM"/>
    </source>
</evidence>
<protein>
    <recommendedName>
        <fullName evidence="3">SET domain-containing protein</fullName>
    </recommendedName>
</protein>
<evidence type="ECO:0000313" key="1">
    <source>
        <dbReference type="EMBL" id="ESW18601.1"/>
    </source>
</evidence>